<sequence>MPKISNDQLYTQRSIYSYTRNDDKPSKNKFNNVHPANAHVSISENAKRQYKIAALADENDELLASFQSFYQEFMSAEAIEKRRLEQMENEQSFNQLESKFVVEGVHYVFPEGTLQHTITKALEGKVKNASLYASELASAIRGSISMPEKSVEERSAYREMALRQAEFIADNYFESEEEAKAFMDELLEYAENDLLREKGYIVIDHSDMKPFKAYSSPNSKHDEVSLYTIAKRYVDNDYVERMINGKGTPEETRQLLMQIQQHKKKYQNGILSEFVKNERDAINQINSGKEMVKNLEWVDGYVSNNAETDQSDFLTALIKWNENMLNLFY</sequence>
<accession>A0A2V3VSS2</accession>
<evidence type="ECO:0000313" key="2">
    <source>
        <dbReference type="Proteomes" id="UP000247978"/>
    </source>
</evidence>
<gene>
    <name evidence="1" type="ORF">DFR56_11340</name>
</gene>
<dbReference type="EMBL" id="QJJQ01000013">
    <property type="protein sequence ID" value="PXW84796.1"/>
    <property type="molecule type" value="Genomic_DNA"/>
</dbReference>
<proteinExistence type="predicted"/>
<dbReference type="AlphaFoldDB" id="A0A2V3VSS2"/>
<dbReference type="OrthoDB" id="1950098at2"/>
<evidence type="ECO:0000313" key="1">
    <source>
        <dbReference type="EMBL" id="PXW84796.1"/>
    </source>
</evidence>
<protein>
    <submittedName>
        <fullName evidence="1">Uncharacterized protein</fullName>
    </submittedName>
</protein>
<dbReference type="RefSeq" id="WP_110396478.1">
    <property type="nucleotide sequence ID" value="NZ_JBHUHB010000001.1"/>
</dbReference>
<reference evidence="1 2" key="1">
    <citation type="submission" date="2018-05" db="EMBL/GenBank/DDBJ databases">
        <title>Genomic Encyclopedia of Type Strains, Phase IV (KMG-IV): sequencing the most valuable type-strain genomes for metagenomic binning, comparative biology and taxonomic classification.</title>
        <authorList>
            <person name="Goeker M."/>
        </authorList>
    </citation>
    <scope>NUCLEOTIDE SEQUENCE [LARGE SCALE GENOMIC DNA]</scope>
    <source>
        <strain evidence="1 2">DSM 28556</strain>
    </source>
</reference>
<name>A0A2V3VSS2_9BACI</name>
<dbReference type="Proteomes" id="UP000247978">
    <property type="component" value="Unassembled WGS sequence"/>
</dbReference>
<keyword evidence="2" id="KW-1185">Reference proteome</keyword>
<organism evidence="1 2">
    <name type="scientific">Pseudogracilibacillus auburnensis</name>
    <dbReference type="NCBI Taxonomy" id="1494959"/>
    <lineage>
        <taxon>Bacteria</taxon>
        <taxon>Bacillati</taxon>
        <taxon>Bacillota</taxon>
        <taxon>Bacilli</taxon>
        <taxon>Bacillales</taxon>
        <taxon>Bacillaceae</taxon>
        <taxon>Pseudogracilibacillus</taxon>
    </lineage>
</organism>
<comment type="caution">
    <text evidence="1">The sequence shown here is derived from an EMBL/GenBank/DDBJ whole genome shotgun (WGS) entry which is preliminary data.</text>
</comment>